<dbReference type="OrthoDB" id="3203373at2759"/>
<reference evidence="1 2" key="1">
    <citation type="journal article" date="2016" name="Mol. Biol. Evol.">
        <title>Comparative Genomics of Early-Diverging Mushroom-Forming Fungi Provides Insights into the Origins of Lignocellulose Decay Capabilities.</title>
        <authorList>
            <person name="Nagy L.G."/>
            <person name="Riley R."/>
            <person name="Tritt A."/>
            <person name="Adam C."/>
            <person name="Daum C."/>
            <person name="Floudas D."/>
            <person name="Sun H."/>
            <person name="Yadav J.S."/>
            <person name="Pangilinan J."/>
            <person name="Larsson K.H."/>
            <person name="Matsuura K."/>
            <person name="Barry K."/>
            <person name="Labutti K."/>
            <person name="Kuo R."/>
            <person name="Ohm R.A."/>
            <person name="Bhattacharya S.S."/>
            <person name="Shirouzu T."/>
            <person name="Yoshinaga Y."/>
            <person name="Martin F.M."/>
            <person name="Grigoriev I.V."/>
            <person name="Hibbett D.S."/>
        </authorList>
    </citation>
    <scope>NUCLEOTIDE SEQUENCE [LARGE SCALE GENOMIC DNA]</scope>
    <source>
        <strain evidence="1 2">CBS 109695</strain>
    </source>
</reference>
<dbReference type="EMBL" id="KV417508">
    <property type="protein sequence ID" value="KZP27602.1"/>
    <property type="molecule type" value="Genomic_DNA"/>
</dbReference>
<keyword evidence="2" id="KW-1185">Reference proteome</keyword>
<sequence length="326" mass="35324">MMFLKCIASRTVSLLDLIDVDSGQALSLPGQPFLPGVHRLKTVQLDCVYLLDKDMSFGLPAFKSVTSLRLGGICIEEQEDVAYNLFRDGLMAMHSLSHLELDMVEFQLDQHHEPIVLPTVQFLQIEALEFPESISPLVHSFQAASLATLSLTSWNGSEPDSPAFAGMSNVGAHFPSLQHLILANISRAAPALDLLAQTFPAIERLTCHEVPGPKLPISQRIGIEHVVAAVARGGNGGNGGSGRGPNINQTWPSLKCIAISTEQAFDAAALEGVLRRVQELGHPLHKLMLPQTVSPPDGSGAMAKLRTLVDMEDFRVDWPTPFGWAD</sequence>
<dbReference type="InterPro" id="IPR032675">
    <property type="entry name" value="LRR_dom_sf"/>
</dbReference>
<protein>
    <recommendedName>
        <fullName evidence="3">F-box domain-containing protein</fullName>
    </recommendedName>
</protein>
<evidence type="ECO:0008006" key="3">
    <source>
        <dbReference type="Google" id="ProtNLM"/>
    </source>
</evidence>
<gene>
    <name evidence="1" type="ORF">FIBSPDRAFT_928097</name>
</gene>
<dbReference type="SUPFAM" id="SSF52047">
    <property type="entry name" value="RNI-like"/>
    <property type="match status" value="1"/>
</dbReference>
<evidence type="ECO:0000313" key="2">
    <source>
        <dbReference type="Proteomes" id="UP000076532"/>
    </source>
</evidence>
<name>A0A166QVL7_9AGAM</name>
<organism evidence="1 2">
    <name type="scientific">Athelia psychrophila</name>
    <dbReference type="NCBI Taxonomy" id="1759441"/>
    <lineage>
        <taxon>Eukaryota</taxon>
        <taxon>Fungi</taxon>
        <taxon>Dikarya</taxon>
        <taxon>Basidiomycota</taxon>
        <taxon>Agaricomycotina</taxon>
        <taxon>Agaricomycetes</taxon>
        <taxon>Agaricomycetidae</taxon>
        <taxon>Atheliales</taxon>
        <taxon>Atheliaceae</taxon>
        <taxon>Athelia</taxon>
    </lineage>
</organism>
<accession>A0A166QVL7</accession>
<proteinExistence type="predicted"/>
<dbReference type="Gene3D" id="3.80.10.10">
    <property type="entry name" value="Ribonuclease Inhibitor"/>
    <property type="match status" value="1"/>
</dbReference>
<evidence type="ECO:0000313" key="1">
    <source>
        <dbReference type="EMBL" id="KZP27602.1"/>
    </source>
</evidence>
<dbReference type="Proteomes" id="UP000076532">
    <property type="component" value="Unassembled WGS sequence"/>
</dbReference>
<dbReference type="AlphaFoldDB" id="A0A166QVL7"/>